<dbReference type="Pfam" id="PF02417">
    <property type="entry name" value="Chromate_transp"/>
    <property type="match status" value="1"/>
</dbReference>
<feature type="transmembrane region" description="Helical" evidence="7">
    <location>
        <begin position="144"/>
        <end position="162"/>
    </location>
</feature>
<comment type="similarity">
    <text evidence="2">Belongs to the chromate ion transporter (CHR) (TC 2.A.51) family.</text>
</comment>
<name>A0ABW0F8M6_9HYPH</name>
<evidence type="ECO:0000313" key="9">
    <source>
        <dbReference type="Proteomes" id="UP001595976"/>
    </source>
</evidence>
<proteinExistence type="inferred from homology"/>
<organism evidence="8 9">
    <name type="scientific">Bosea minatitlanensis</name>
    <dbReference type="NCBI Taxonomy" id="128782"/>
    <lineage>
        <taxon>Bacteria</taxon>
        <taxon>Pseudomonadati</taxon>
        <taxon>Pseudomonadota</taxon>
        <taxon>Alphaproteobacteria</taxon>
        <taxon>Hyphomicrobiales</taxon>
        <taxon>Boseaceae</taxon>
        <taxon>Bosea</taxon>
    </lineage>
</organism>
<feature type="transmembrane region" description="Helical" evidence="7">
    <location>
        <begin position="83"/>
        <end position="107"/>
    </location>
</feature>
<accession>A0ABW0F8M6</accession>
<dbReference type="PANTHER" id="PTHR43663:SF1">
    <property type="entry name" value="CHROMATE TRANSPORTER"/>
    <property type="match status" value="1"/>
</dbReference>
<dbReference type="InterPro" id="IPR052518">
    <property type="entry name" value="CHR_Transporter"/>
</dbReference>
<keyword evidence="3" id="KW-1003">Cell membrane</keyword>
<dbReference type="RefSeq" id="WP_158443602.1">
    <property type="nucleotide sequence ID" value="NZ_JAOAOS010000003.1"/>
</dbReference>
<evidence type="ECO:0000313" key="8">
    <source>
        <dbReference type="EMBL" id="MFC5294900.1"/>
    </source>
</evidence>
<evidence type="ECO:0000256" key="3">
    <source>
        <dbReference type="ARBA" id="ARBA00022475"/>
    </source>
</evidence>
<keyword evidence="4 7" id="KW-0812">Transmembrane</keyword>
<comment type="caution">
    <text evidence="8">The sequence shown here is derived from an EMBL/GenBank/DDBJ whole genome shotgun (WGS) entry which is preliminary data.</text>
</comment>
<feature type="transmembrane region" description="Helical" evidence="7">
    <location>
        <begin position="113"/>
        <end position="132"/>
    </location>
</feature>
<sequence length="188" mass="19115">MGALETATEAGRPGLPDLFTGFLKIGLMGFGGVGPVARHIIVAERNWLDDRAYAELMGICQALPGANTVNAAVMLGDRFRGAAGALTCVFALMAMPLLSLVALANIYDAVSGHPLAQVALTGAAASAAGLILGTAARLMAKAGLARWAWLMAAAAFLAVGVLRLPMLPSLLVLVPLGLAAASLGARRL</sequence>
<comment type="subcellular location">
    <subcellularLocation>
        <location evidence="1">Cell membrane</location>
        <topology evidence="1">Multi-pass membrane protein</topology>
    </subcellularLocation>
</comment>
<protein>
    <submittedName>
        <fullName evidence="8">Chromate transporter</fullName>
    </submittedName>
</protein>
<evidence type="ECO:0000256" key="6">
    <source>
        <dbReference type="ARBA" id="ARBA00023136"/>
    </source>
</evidence>
<evidence type="ECO:0000256" key="4">
    <source>
        <dbReference type="ARBA" id="ARBA00022692"/>
    </source>
</evidence>
<dbReference type="EMBL" id="JBHSLI010000007">
    <property type="protein sequence ID" value="MFC5294900.1"/>
    <property type="molecule type" value="Genomic_DNA"/>
</dbReference>
<evidence type="ECO:0000256" key="1">
    <source>
        <dbReference type="ARBA" id="ARBA00004651"/>
    </source>
</evidence>
<evidence type="ECO:0000256" key="7">
    <source>
        <dbReference type="SAM" id="Phobius"/>
    </source>
</evidence>
<evidence type="ECO:0000256" key="5">
    <source>
        <dbReference type="ARBA" id="ARBA00022989"/>
    </source>
</evidence>
<reference evidence="9" key="1">
    <citation type="journal article" date="2019" name="Int. J. Syst. Evol. Microbiol.">
        <title>The Global Catalogue of Microorganisms (GCM) 10K type strain sequencing project: providing services to taxonomists for standard genome sequencing and annotation.</title>
        <authorList>
            <consortium name="The Broad Institute Genomics Platform"/>
            <consortium name="The Broad Institute Genome Sequencing Center for Infectious Disease"/>
            <person name="Wu L."/>
            <person name="Ma J."/>
        </authorList>
    </citation>
    <scope>NUCLEOTIDE SEQUENCE [LARGE SCALE GENOMIC DNA]</scope>
    <source>
        <strain evidence="9">CGMCC 1.15643</strain>
    </source>
</reference>
<feature type="transmembrane region" description="Helical" evidence="7">
    <location>
        <begin position="168"/>
        <end position="185"/>
    </location>
</feature>
<dbReference type="PANTHER" id="PTHR43663">
    <property type="entry name" value="CHROMATE TRANSPORT PROTEIN-RELATED"/>
    <property type="match status" value="1"/>
</dbReference>
<keyword evidence="5 7" id="KW-1133">Transmembrane helix</keyword>
<keyword evidence="9" id="KW-1185">Reference proteome</keyword>
<dbReference type="InterPro" id="IPR003370">
    <property type="entry name" value="Chromate_transpt"/>
</dbReference>
<dbReference type="Proteomes" id="UP001595976">
    <property type="component" value="Unassembled WGS sequence"/>
</dbReference>
<gene>
    <name evidence="8" type="ORF">ACFPK2_18065</name>
</gene>
<keyword evidence="6 7" id="KW-0472">Membrane</keyword>
<evidence type="ECO:0000256" key="2">
    <source>
        <dbReference type="ARBA" id="ARBA00005262"/>
    </source>
</evidence>